<evidence type="ECO:0000313" key="2">
    <source>
        <dbReference type="EMBL" id="GFR59385.1"/>
    </source>
</evidence>
<dbReference type="AlphaFoldDB" id="A0AAV4EFD6"/>
<feature type="region of interest" description="Disordered" evidence="1">
    <location>
        <begin position="36"/>
        <end position="71"/>
    </location>
</feature>
<evidence type="ECO:0000313" key="3">
    <source>
        <dbReference type="Proteomes" id="UP000762676"/>
    </source>
</evidence>
<gene>
    <name evidence="2" type="ORF">ElyMa_000053500</name>
</gene>
<comment type="caution">
    <text evidence="2">The sequence shown here is derived from an EMBL/GenBank/DDBJ whole genome shotgun (WGS) entry which is preliminary data.</text>
</comment>
<reference evidence="2 3" key="1">
    <citation type="journal article" date="2021" name="Elife">
        <title>Chloroplast acquisition without the gene transfer in kleptoplastic sea slugs, Plakobranchus ocellatus.</title>
        <authorList>
            <person name="Maeda T."/>
            <person name="Takahashi S."/>
            <person name="Yoshida T."/>
            <person name="Shimamura S."/>
            <person name="Takaki Y."/>
            <person name="Nagai Y."/>
            <person name="Toyoda A."/>
            <person name="Suzuki Y."/>
            <person name="Arimoto A."/>
            <person name="Ishii H."/>
            <person name="Satoh N."/>
            <person name="Nishiyama T."/>
            <person name="Hasebe M."/>
            <person name="Maruyama T."/>
            <person name="Minagawa J."/>
            <person name="Obokata J."/>
            <person name="Shigenobu S."/>
        </authorList>
    </citation>
    <scope>NUCLEOTIDE SEQUENCE [LARGE SCALE GENOMIC DNA]</scope>
</reference>
<keyword evidence="3" id="KW-1185">Reference proteome</keyword>
<protein>
    <submittedName>
        <fullName evidence="2">Uncharacterized protein</fullName>
    </submittedName>
</protein>
<accession>A0AAV4EFD6</accession>
<proteinExistence type="predicted"/>
<evidence type="ECO:0000256" key="1">
    <source>
        <dbReference type="SAM" id="MobiDB-lite"/>
    </source>
</evidence>
<dbReference type="Proteomes" id="UP000762676">
    <property type="component" value="Unassembled WGS sequence"/>
</dbReference>
<sequence length="140" mass="15082">MKLTHTVSTHVPRSSSACGAFKGVPKKGIRLDISSTIQTPDSTGRGKTMKRLSSQPHAKEGGATGHTTRGQAIDTWRYKPHSISAVSTSLAHSRQVPIDTILKSAELRSTCTFAQHYKRPLRSGAESKFSRVVLIAASAQ</sequence>
<organism evidence="2 3">
    <name type="scientific">Elysia marginata</name>
    <dbReference type="NCBI Taxonomy" id="1093978"/>
    <lineage>
        <taxon>Eukaryota</taxon>
        <taxon>Metazoa</taxon>
        <taxon>Spiralia</taxon>
        <taxon>Lophotrochozoa</taxon>
        <taxon>Mollusca</taxon>
        <taxon>Gastropoda</taxon>
        <taxon>Heterobranchia</taxon>
        <taxon>Euthyneura</taxon>
        <taxon>Panpulmonata</taxon>
        <taxon>Sacoglossa</taxon>
        <taxon>Placobranchoidea</taxon>
        <taxon>Plakobranchidae</taxon>
        <taxon>Elysia</taxon>
    </lineage>
</organism>
<dbReference type="EMBL" id="BMAT01000087">
    <property type="protein sequence ID" value="GFR59385.1"/>
    <property type="molecule type" value="Genomic_DNA"/>
</dbReference>
<name>A0AAV4EFD6_9GAST</name>